<organism evidence="4 5">
    <name type="scientific">Paenibacillus xerothermodurans</name>
    <dbReference type="NCBI Taxonomy" id="1977292"/>
    <lineage>
        <taxon>Bacteria</taxon>
        <taxon>Bacillati</taxon>
        <taxon>Bacillota</taxon>
        <taxon>Bacilli</taxon>
        <taxon>Bacillales</taxon>
        <taxon>Paenibacillaceae</taxon>
        <taxon>Paenibacillus</taxon>
    </lineage>
</organism>
<feature type="domain" description="Glycosyl hydrolase family 95 catalytic" evidence="3">
    <location>
        <begin position="261"/>
        <end position="667"/>
    </location>
</feature>
<dbReference type="InterPro" id="IPR027414">
    <property type="entry name" value="GH95_N_dom"/>
</dbReference>
<dbReference type="InterPro" id="IPR054363">
    <property type="entry name" value="GH95_cat"/>
</dbReference>
<dbReference type="Pfam" id="PF21307">
    <property type="entry name" value="Glyco_hydro_95_C"/>
    <property type="match status" value="1"/>
</dbReference>
<dbReference type="RefSeq" id="WP_089198102.1">
    <property type="nucleotide sequence ID" value="NZ_NHRJ02000001.1"/>
</dbReference>
<proteinExistence type="predicted"/>
<dbReference type="InterPro" id="IPR016518">
    <property type="entry name" value="Alpha-L-fucosidase"/>
</dbReference>
<dbReference type="Pfam" id="PF14498">
    <property type="entry name" value="Glyco_hyd_65N_2"/>
    <property type="match status" value="1"/>
</dbReference>
<dbReference type="PANTHER" id="PTHR31084">
    <property type="entry name" value="ALPHA-L-FUCOSIDASE 2"/>
    <property type="match status" value="1"/>
</dbReference>
<evidence type="ECO:0000259" key="2">
    <source>
        <dbReference type="Pfam" id="PF21307"/>
    </source>
</evidence>
<dbReference type="PIRSF" id="PIRSF007663">
    <property type="entry name" value="UCP007663"/>
    <property type="match status" value="1"/>
</dbReference>
<dbReference type="PANTHER" id="PTHR31084:SF0">
    <property type="entry name" value="ALPHA-L-FUCOSIDASE 2"/>
    <property type="match status" value="1"/>
</dbReference>
<keyword evidence="4" id="KW-0378">Hydrolase</keyword>
<evidence type="ECO:0000313" key="5">
    <source>
        <dbReference type="Proteomes" id="UP000214746"/>
    </source>
</evidence>
<dbReference type="Proteomes" id="UP000214746">
    <property type="component" value="Unassembled WGS sequence"/>
</dbReference>
<protein>
    <submittedName>
        <fullName evidence="4">Glycoside hydrolase family 95 protein</fullName>
    </submittedName>
</protein>
<feature type="domain" description="Alpha fucosidase A-like C-terminal" evidence="2">
    <location>
        <begin position="669"/>
        <end position="762"/>
    </location>
</feature>
<keyword evidence="5" id="KW-1185">Reference proteome</keyword>
<dbReference type="Gene3D" id="1.50.10.10">
    <property type="match status" value="1"/>
</dbReference>
<dbReference type="EMBL" id="NHRJ02000001">
    <property type="protein sequence ID" value="PZE22330.1"/>
    <property type="molecule type" value="Genomic_DNA"/>
</dbReference>
<evidence type="ECO:0000259" key="1">
    <source>
        <dbReference type="Pfam" id="PF14498"/>
    </source>
</evidence>
<dbReference type="SUPFAM" id="SSF48208">
    <property type="entry name" value="Six-hairpin glycosidases"/>
    <property type="match status" value="1"/>
</dbReference>
<reference evidence="4" key="1">
    <citation type="submission" date="2018-06" db="EMBL/GenBank/DDBJ databases">
        <title>Paenibacillus xerothermodurans sp. nov. an extremely dry heat resistant spore forming bacterium isolated from the soil of Cape Canaveral, Florida.</title>
        <authorList>
            <person name="Seuylemezian A."/>
            <person name="Kaur N."/>
            <person name="Patil P."/>
            <person name="Patil P."/>
            <person name="Mayilraj S."/>
            <person name="Vaishampayan P."/>
        </authorList>
    </citation>
    <scope>NUCLEOTIDE SEQUENCE [LARGE SCALE GENOMIC DNA]</scope>
    <source>
        <strain evidence="4">ATCC 27380</strain>
    </source>
</reference>
<dbReference type="OrthoDB" id="9802600at2"/>
<gene>
    <name evidence="4" type="ORF">CBW46_000615</name>
</gene>
<dbReference type="FunFam" id="1.50.10.10:FF:000028">
    <property type="entry name" value="Alpha-L-fucosidase 2"/>
    <property type="match status" value="1"/>
</dbReference>
<feature type="domain" description="Glycosyl hydrolase family 95 N-terminal" evidence="1">
    <location>
        <begin position="10"/>
        <end position="243"/>
    </location>
</feature>
<accession>A0A2W1NF68</accession>
<evidence type="ECO:0000313" key="4">
    <source>
        <dbReference type="EMBL" id="PZE22330.1"/>
    </source>
</evidence>
<sequence>MTSSSKEMKLWYRKPATRWVEALPVGNGRLGAMIYGKAEEELIQLNEDSVWYGGPKDRHNPDAAAYFPKIRQLIMDGEVEEAQYLTRLAFTPSSKFFGPYQPLGDLNLWFGRHGRTTEDYYRELDVETGIVRVEYTAGGVSYKREVFSSAVDQVLAVRITCGTPGGLRFCANLTRRPFDGDIHVLGDSSIAMHGQCGPDGIKYVAYLHAQYEGGTAQTIGDFISIENADAVTLWLAAGTTFRSSDPLGQCIRQVNNALAKGYERVKQEHITDHSGAMNRVSLELTDGQRSRSGLSTDERLEQVKAGGEDAGLAALFFQYGRYLLLGSSRPGTLPANLQGIWNDNYKPSWESNYTTNINLQMNYWPAEVGNLAECHEALFDFIDRLRVNGRETARKMYNCRGFVLHHNTNIWADTVLNGLNVRAATWPTAGAWLATHLWEHYRYGGDLAFLAHRAYPVMKEAAEFYLDYMVQDDRGRYVTCPSASPENRYILPNGGMGYLTAGPTMDSQILSFLFDSCIEAGTLLGESGEFMERLREVRSQLPEPQLGDEGQLLEWLEDYEEEDKGHRHISHLFGLHPGESISVAKTPELAKAARTTLTRRLANGGGHTGWSRCWIINFWARLGDGEEAHENILALLRKSTDPNLFDEHPPFQIDGNFGGAAGIAEMLLQSHSGEINLLPALPRAWRSGSFSGLRARGGFEVDLSWSSGALTECRLQAKQDGICRLRAAVPVAVTDVRGIDVPAEQDGSLTIFAAEKGSSYLVKPR</sequence>
<dbReference type="GO" id="GO:0005975">
    <property type="term" value="P:carbohydrate metabolic process"/>
    <property type="evidence" value="ECO:0007669"/>
    <property type="project" value="InterPro"/>
</dbReference>
<name>A0A2W1NF68_PAEXE</name>
<dbReference type="InterPro" id="IPR012341">
    <property type="entry name" value="6hp_glycosidase-like_sf"/>
</dbReference>
<dbReference type="InterPro" id="IPR008928">
    <property type="entry name" value="6-hairpin_glycosidase_sf"/>
</dbReference>
<comment type="caution">
    <text evidence="4">The sequence shown here is derived from an EMBL/GenBank/DDBJ whole genome shotgun (WGS) entry which is preliminary data.</text>
</comment>
<evidence type="ECO:0000259" key="3">
    <source>
        <dbReference type="Pfam" id="PF22124"/>
    </source>
</evidence>
<dbReference type="InterPro" id="IPR049053">
    <property type="entry name" value="AFCA-like_C"/>
</dbReference>
<dbReference type="AlphaFoldDB" id="A0A2W1NF68"/>
<dbReference type="GO" id="GO:0004560">
    <property type="term" value="F:alpha-L-fucosidase activity"/>
    <property type="evidence" value="ECO:0007669"/>
    <property type="project" value="InterPro"/>
</dbReference>
<dbReference type="Pfam" id="PF22124">
    <property type="entry name" value="Glyco_hydro_95_cat"/>
    <property type="match status" value="1"/>
</dbReference>